<feature type="transmembrane region" description="Helical" evidence="1">
    <location>
        <begin position="7"/>
        <end position="28"/>
    </location>
</feature>
<feature type="transmembrane region" description="Helical" evidence="1">
    <location>
        <begin position="98"/>
        <end position="115"/>
    </location>
</feature>
<protein>
    <submittedName>
        <fullName evidence="2">Uncharacterized protein</fullName>
    </submittedName>
</protein>
<feature type="transmembrane region" description="Helical" evidence="1">
    <location>
        <begin position="131"/>
        <end position="151"/>
    </location>
</feature>
<evidence type="ECO:0000256" key="1">
    <source>
        <dbReference type="SAM" id="Phobius"/>
    </source>
</evidence>
<keyword evidence="1" id="KW-0812">Transmembrane</keyword>
<accession>A0ABS1TCC0</accession>
<proteinExistence type="predicted"/>
<sequence>MDIKTKKIVLIASVILFGLVVISFFYTIKNNSAFETRTGSLFYKIGVVNEGNTEVFKWDIGITKNNAKSGIIENESNEKFLVNFRNTVNGLTQKRFEVFLDIAYLIFIIVIYVSVQKDSKISKNKSNKKSFNIIMLLLIIFFVYKIGLSFVELSRLHKEVNFYFKIISYMRVI</sequence>
<reference evidence="2 3" key="1">
    <citation type="submission" date="2021-01" db="EMBL/GenBank/DDBJ databases">
        <title>Genome public.</title>
        <authorList>
            <person name="Liu C."/>
            <person name="Sun Q."/>
        </authorList>
    </citation>
    <scope>NUCLEOTIDE SEQUENCE [LARGE SCALE GENOMIC DNA]</scope>
    <source>
        <strain evidence="2 3">YIM B02515</strain>
    </source>
</reference>
<keyword evidence="1" id="KW-1133">Transmembrane helix</keyword>
<dbReference type="EMBL" id="JAESWC010000009">
    <property type="protein sequence ID" value="MBL4937008.1"/>
    <property type="molecule type" value="Genomic_DNA"/>
</dbReference>
<keyword evidence="1" id="KW-0472">Membrane</keyword>
<name>A0ABS1TCC0_9CLOT</name>
<comment type="caution">
    <text evidence="2">The sequence shown here is derived from an EMBL/GenBank/DDBJ whole genome shotgun (WGS) entry which is preliminary data.</text>
</comment>
<keyword evidence="3" id="KW-1185">Reference proteome</keyword>
<organism evidence="2 3">
    <name type="scientific">Clostridium rhizosphaerae</name>
    <dbReference type="NCBI Taxonomy" id="2803861"/>
    <lineage>
        <taxon>Bacteria</taxon>
        <taxon>Bacillati</taxon>
        <taxon>Bacillota</taxon>
        <taxon>Clostridia</taxon>
        <taxon>Eubacteriales</taxon>
        <taxon>Clostridiaceae</taxon>
        <taxon>Clostridium</taxon>
    </lineage>
</organism>
<gene>
    <name evidence="2" type="ORF">JK636_14735</name>
</gene>
<dbReference type="RefSeq" id="WP_202749763.1">
    <property type="nucleotide sequence ID" value="NZ_JAESWC010000009.1"/>
</dbReference>
<dbReference type="Proteomes" id="UP000632377">
    <property type="component" value="Unassembled WGS sequence"/>
</dbReference>
<evidence type="ECO:0000313" key="3">
    <source>
        <dbReference type="Proteomes" id="UP000632377"/>
    </source>
</evidence>
<evidence type="ECO:0000313" key="2">
    <source>
        <dbReference type="EMBL" id="MBL4937008.1"/>
    </source>
</evidence>